<keyword evidence="1" id="KW-0472">Membrane</keyword>
<feature type="domain" description="GGDEF" evidence="3">
    <location>
        <begin position="401"/>
        <end position="524"/>
    </location>
</feature>
<dbReference type="SMART" id="SM00267">
    <property type="entry name" value="GGDEF"/>
    <property type="match status" value="2"/>
</dbReference>
<dbReference type="InterPro" id="IPR001633">
    <property type="entry name" value="EAL_dom"/>
</dbReference>
<dbReference type="Pfam" id="PF00563">
    <property type="entry name" value="EAL"/>
    <property type="match status" value="1"/>
</dbReference>
<evidence type="ECO:0000313" key="7">
    <source>
        <dbReference type="Proteomes" id="UP000199135"/>
    </source>
</evidence>
<dbReference type="EMBL" id="FOGP01000003">
    <property type="protein sequence ID" value="SER47453.1"/>
    <property type="molecule type" value="Genomic_DNA"/>
</dbReference>
<gene>
    <name evidence="5" type="ORF">SAMN05216446_0952</name>
    <name evidence="4" type="ORF">SAMN05216447_1048</name>
</gene>
<evidence type="ECO:0000313" key="5">
    <source>
        <dbReference type="EMBL" id="SER47453.1"/>
    </source>
</evidence>
<feature type="domain" description="EAL" evidence="2">
    <location>
        <begin position="533"/>
        <end position="785"/>
    </location>
</feature>
<evidence type="ECO:0000256" key="1">
    <source>
        <dbReference type="SAM" id="Phobius"/>
    </source>
</evidence>
<dbReference type="InterPro" id="IPR035919">
    <property type="entry name" value="EAL_sf"/>
</dbReference>
<dbReference type="PANTHER" id="PTHR33121:SF79">
    <property type="entry name" value="CYCLIC DI-GMP PHOSPHODIESTERASE PDED-RELATED"/>
    <property type="match status" value="1"/>
</dbReference>
<evidence type="ECO:0000259" key="2">
    <source>
        <dbReference type="PROSITE" id="PS50883"/>
    </source>
</evidence>
<dbReference type="InterPro" id="IPR029787">
    <property type="entry name" value="Nucleotide_cyclase"/>
</dbReference>
<dbReference type="EMBL" id="FNWT01000004">
    <property type="protein sequence ID" value="SEH50438.1"/>
    <property type="molecule type" value="Genomic_DNA"/>
</dbReference>
<dbReference type="SUPFAM" id="SSF55073">
    <property type="entry name" value="Nucleotide cyclase"/>
    <property type="match status" value="2"/>
</dbReference>
<name>A0A1H9PIR1_9ACTN</name>
<protein>
    <submittedName>
        <fullName evidence="5">Diguanylate cyclase (GGDEF) domain-containing protein</fullName>
    </submittedName>
</protein>
<dbReference type="NCBIfam" id="TIGR00254">
    <property type="entry name" value="GGDEF"/>
    <property type="match status" value="2"/>
</dbReference>
<dbReference type="Pfam" id="PF00990">
    <property type="entry name" value="GGDEF"/>
    <property type="match status" value="2"/>
</dbReference>
<dbReference type="PROSITE" id="PS50887">
    <property type="entry name" value="GGDEF"/>
    <property type="match status" value="2"/>
</dbReference>
<dbReference type="Proteomes" id="UP000199128">
    <property type="component" value="Unassembled WGS sequence"/>
</dbReference>
<dbReference type="InterPro" id="IPR043128">
    <property type="entry name" value="Rev_trsase/Diguanyl_cyclase"/>
</dbReference>
<feature type="transmembrane region" description="Helical" evidence="1">
    <location>
        <begin position="85"/>
        <end position="104"/>
    </location>
</feature>
<dbReference type="InterPro" id="IPR000160">
    <property type="entry name" value="GGDEF_dom"/>
</dbReference>
<keyword evidence="7" id="KW-1185">Reference proteome</keyword>
<dbReference type="PANTHER" id="PTHR33121">
    <property type="entry name" value="CYCLIC DI-GMP PHOSPHODIESTERASE PDEF"/>
    <property type="match status" value="1"/>
</dbReference>
<reference evidence="5" key="1">
    <citation type="submission" date="2016-10" db="EMBL/GenBank/DDBJ databases">
        <authorList>
            <person name="de Groot N.N."/>
        </authorList>
    </citation>
    <scope>NUCLEOTIDE SEQUENCE [LARGE SCALE GENOMIC DNA]</scope>
    <source>
        <strain evidence="5">KHGC19</strain>
    </source>
</reference>
<evidence type="ECO:0000313" key="6">
    <source>
        <dbReference type="Proteomes" id="UP000199128"/>
    </source>
</evidence>
<dbReference type="CDD" id="cd01949">
    <property type="entry name" value="GGDEF"/>
    <property type="match status" value="1"/>
</dbReference>
<reference evidence="6 7" key="2">
    <citation type="submission" date="2016-10" db="EMBL/GenBank/DDBJ databases">
        <authorList>
            <person name="Varghese N."/>
            <person name="Submissions S."/>
        </authorList>
    </citation>
    <scope>NUCLEOTIDE SEQUENCE [LARGE SCALE GENOMIC DNA]</scope>
    <source>
        <strain evidence="6">KHGC19</strain>
        <strain evidence="4 7">WCP15</strain>
    </source>
</reference>
<dbReference type="Gene3D" id="3.20.20.450">
    <property type="entry name" value="EAL domain"/>
    <property type="match status" value="1"/>
</dbReference>
<evidence type="ECO:0000259" key="3">
    <source>
        <dbReference type="PROSITE" id="PS50887"/>
    </source>
</evidence>
<organism evidence="5 6">
    <name type="scientific">Parafannyhessea umbonata</name>
    <dbReference type="NCBI Taxonomy" id="604330"/>
    <lineage>
        <taxon>Bacteria</taxon>
        <taxon>Bacillati</taxon>
        <taxon>Actinomycetota</taxon>
        <taxon>Coriobacteriia</taxon>
        <taxon>Coriobacteriales</taxon>
        <taxon>Atopobiaceae</taxon>
        <taxon>Parafannyhessea</taxon>
    </lineage>
</organism>
<dbReference type="CDD" id="cd01948">
    <property type="entry name" value="EAL"/>
    <property type="match status" value="1"/>
</dbReference>
<proteinExistence type="predicted"/>
<feature type="transmembrane region" description="Helical" evidence="1">
    <location>
        <begin position="110"/>
        <end position="126"/>
    </location>
</feature>
<evidence type="ECO:0000313" key="4">
    <source>
        <dbReference type="EMBL" id="SEH50438.1"/>
    </source>
</evidence>
<dbReference type="GO" id="GO:0071111">
    <property type="term" value="F:cyclic-guanylate-specific phosphodiesterase activity"/>
    <property type="evidence" value="ECO:0007669"/>
    <property type="project" value="InterPro"/>
</dbReference>
<sequence length="786" mass="89044">MFRRLIKAIGYDDYESVADEISQRNHDSLKYLIVASMPIGVLNIFVRECIVMGGGLDSVVVTSLHLLTILILALVIPAKGKHGTVLIYLCESAPLLMSLLYNTVNDPNHIAVTFLLLLVMLPPFIVDRPWRVFLHTTFWTVAFEVTSFMVKPASIFRVDLLNGIEFYVASLVITALALADRFESMHNLREIKWASTHDVVTDAKNVLGLKGDAPGLVGHELLLLFFDIDDFKFFNDMYGHGVGDDIIVAFSRILVSRFGRDHVYRYKSDQFLVACRDTKLETNLVLARACQHDLRDIVVKERHLRPSASCGYVFGTPTDVAELQEMVRHADIRTYEARRNGRGQISGGEFDSSDARSEDIMCELGMNLQPRLLDSLTGLPGMQFFRTQAHDMLESTVDSTRKPVIIYFNITNLKSYNERYGFERGDKLIKYVAQQLSQVFDDRLVSRFNADHFVVLAYLDEAQKKVDAIYERVYAFHHLKGTALNAGVYVYQDGDDVGVACDRAKMACDSITGDYHRYLCLYDSGFEERGKRAQYIVNHIDEALQNERIKVYLQPIMDLHVDKLVSFEVLARWEDPRYGMLHPSEFVEALEGMSLITKLDLYMLRKACESYGMLSMLGVRSVSVNLSRVDFMLGDIVAQVEEVLSSCETPRSFIDIEVTERALSDKPDEIIGKIERLRSLGYRVWLDDFGSEYSSLNMLQSTHFDVIKIDMNFLRTLDKNPDSALIISSIADLSKKLGAAALIEGVETMGQLDFVGKAGCDLVQGYYFSEPRPADEVIRELSERRA</sequence>
<dbReference type="RefSeq" id="WP_078687563.1">
    <property type="nucleotide sequence ID" value="NZ_FNWT01000004.1"/>
</dbReference>
<keyword evidence="1" id="KW-1133">Transmembrane helix</keyword>
<dbReference type="SMART" id="SM00052">
    <property type="entry name" value="EAL"/>
    <property type="match status" value="1"/>
</dbReference>
<feature type="transmembrane region" description="Helical" evidence="1">
    <location>
        <begin position="29"/>
        <end position="46"/>
    </location>
</feature>
<dbReference type="SUPFAM" id="SSF141868">
    <property type="entry name" value="EAL domain-like"/>
    <property type="match status" value="1"/>
</dbReference>
<dbReference type="InterPro" id="IPR050706">
    <property type="entry name" value="Cyclic-di-GMP_PDE-like"/>
</dbReference>
<dbReference type="PROSITE" id="PS50883">
    <property type="entry name" value="EAL"/>
    <property type="match status" value="1"/>
</dbReference>
<keyword evidence="1" id="KW-0812">Transmembrane</keyword>
<feature type="transmembrane region" description="Helical" evidence="1">
    <location>
        <begin position="160"/>
        <end position="179"/>
    </location>
</feature>
<dbReference type="Gene3D" id="3.30.70.270">
    <property type="match status" value="2"/>
</dbReference>
<dbReference type="Proteomes" id="UP000199135">
    <property type="component" value="Unassembled WGS sequence"/>
</dbReference>
<feature type="transmembrane region" description="Helical" evidence="1">
    <location>
        <begin position="58"/>
        <end position="78"/>
    </location>
</feature>
<dbReference type="AlphaFoldDB" id="A0A1H9PIR1"/>
<feature type="domain" description="GGDEF" evidence="3">
    <location>
        <begin position="219"/>
        <end position="350"/>
    </location>
</feature>
<accession>A0A1H9PIR1</accession>